<name>A0A165A5W2_9AGAM</name>
<evidence type="ECO:0000256" key="7">
    <source>
        <dbReference type="SAM" id="MobiDB-lite"/>
    </source>
</evidence>
<dbReference type="PANTHER" id="PTHR12749:SF0">
    <property type="entry name" value="DNA EXCISION REPAIR PROTEIN ERCC-1"/>
    <property type="match status" value="1"/>
</dbReference>
<organism evidence="9 10">
    <name type="scientific">Sistotremastrum niveocremeum HHB9708</name>
    <dbReference type="NCBI Taxonomy" id="1314777"/>
    <lineage>
        <taxon>Eukaryota</taxon>
        <taxon>Fungi</taxon>
        <taxon>Dikarya</taxon>
        <taxon>Basidiomycota</taxon>
        <taxon>Agaricomycotina</taxon>
        <taxon>Agaricomycetes</taxon>
        <taxon>Sistotremastrales</taxon>
        <taxon>Sistotremastraceae</taxon>
        <taxon>Sertulicium</taxon>
        <taxon>Sertulicium niveocremeum</taxon>
    </lineage>
</organism>
<evidence type="ECO:0000256" key="2">
    <source>
        <dbReference type="ARBA" id="ARBA00008283"/>
    </source>
</evidence>
<keyword evidence="6" id="KW-0539">Nucleus</keyword>
<keyword evidence="10" id="KW-1185">Reference proteome</keyword>
<dbReference type="GO" id="GO:0070914">
    <property type="term" value="P:UV-damage excision repair"/>
    <property type="evidence" value="ECO:0007669"/>
    <property type="project" value="TreeGrafter"/>
</dbReference>
<dbReference type="EMBL" id="KV419395">
    <property type="protein sequence ID" value="KZS98520.1"/>
    <property type="molecule type" value="Genomic_DNA"/>
</dbReference>
<dbReference type="NCBIfam" id="TIGR00597">
    <property type="entry name" value="rad10"/>
    <property type="match status" value="1"/>
</dbReference>
<dbReference type="CDD" id="cd22325">
    <property type="entry name" value="ERCC1_C-like"/>
    <property type="match status" value="1"/>
</dbReference>
<evidence type="ECO:0000313" key="10">
    <source>
        <dbReference type="Proteomes" id="UP000076722"/>
    </source>
</evidence>
<dbReference type="Gene3D" id="1.10.150.20">
    <property type="entry name" value="5' to 3' exonuclease, C-terminal subdomain"/>
    <property type="match status" value="1"/>
</dbReference>
<dbReference type="Proteomes" id="UP000076722">
    <property type="component" value="Unassembled WGS sequence"/>
</dbReference>
<keyword evidence="4" id="KW-0238">DNA-binding</keyword>
<gene>
    <name evidence="9" type="ORF">SISNIDRAFT_435681</name>
</gene>
<dbReference type="GO" id="GO:0003684">
    <property type="term" value="F:damaged DNA binding"/>
    <property type="evidence" value="ECO:0007669"/>
    <property type="project" value="InterPro"/>
</dbReference>
<evidence type="ECO:0000256" key="1">
    <source>
        <dbReference type="ARBA" id="ARBA00004123"/>
    </source>
</evidence>
<dbReference type="SUPFAM" id="SSF47781">
    <property type="entry name" value="RuvA domain 2-like"/>
    <property type="match status" value="1"/>
</dbReference>
<dbReference type="GO" id="GO:0000110">
    <property type="term" value="C:nucleotide-excision repair factor 1 complex"/>
    <property type="evidence" value="ECO:0007669"/>
    <property type="project" value="TreeGrafter"/>
</dbReference>
<dbReference type="GO" id="GO:0003697">
    <property type="term" value="F:single-stranded DNA binding"/>
    <property type="evidence" value="ECO:0007669"/>
    <property type="project" value="TreeGrafter"/>
</dbReference>
<dbReference type="PANTHER" id="PTHR12749">
    <property type="entry name" value="EXCISION REPAIR CROSS-COMPLEMENTING 1 ERCC1"/>
    <property type="match status" value="1"/>
</dbReference>
<evidence type="ECO:0000256" key="6">
    <source>
        <dbReference type="ARBA" id="ARBA00023242"/>
    </source>
</evidence>
<dbReference type="GO" id="GO:0070522">
    <property type="term" value="C:ERCC4-ERCC1 complex"/>
    <property type="evidence" value="ECO:0007669"/>
    <property type="project" value="TreeGrafter"/>
</dbReference>
<protein>
    <submittedName>
        <fullName evidence="9">DNA repair protein rad10</fullName>
    </submittedName>
</protein>
<dbReference type="Gene3D" id="3.40.50.10130">
    <property type="match status" value="1"/>
</dbReference>
<evidence type="ECO:0000256" key="4">
    <source>
        <dbReference type="ARBA" id="ARBA00023125"/>
    </source>
</evidence>
<evidence type="ECO:0000256" key="5">
    <source>
        <dbReference type="ARBA" id="ARBA00023204"/>
    </source>
</evidence>
<dbReference type="InterPro" id="IPR047260">
    <property type="entry name" value="ERCC1-like_central_dom"/>
</dbReference>
<keyword evidence="5" id="KW-0234">DNA repair</keyword>
<evidence type="ECO:0000313" key="9">
    <source>
        <dbReference type="EMBL" id="KZS98520.1"/>
    </source>
</evidence>
<dbReference type="AlphaFoldDB" id="A0A165A5W2"/>
<dbReference type="InterPro" id="IPR011335">
    <property type="entry name" value="Restrct_endonuc-II-like"/>
</dbReference>
<dbReference type="GO" id="GO:0006302">
    <property type="term" value="P:double-strand break repair"/>
    <property type="evidence" value="ECO:0007669"/>
    <property type="project" value="UniProtKB-ARBA"/>
</dbReference>
<feature type="compositionally biased region" description="Polar residues" evidence="7">
    <location>
        <begin position="233"/>
        <end position="252"/>
    </location>
</feature>
<comment type="subcellular location">
    <subcellularLocation>
        <location evidence="1">Nucleus</location>
    </subcellularLocation>
</comment>
<feature type="domain" description="ERCC1-like central" evidence="8">
    <location>
        <begin position="17"/>
        <end position="130"/>
    </location>
</feature>
<dbReference type="InterPro" id="IPR010994">
    <property type="entry name" value="RuvA_2-like"/>
</dbReference>
<dbReference type="SUPFAM" id="SSF52980">
    <property type="entry name" value="Restriction endonuclease-like"/>
    <property type="match status" value="1"/>
</dbReference>
<sequence length="279" mass="31282">MAAAPKPPVVQAGTGNSIIVNPCQRLNPLLDCIRNVSKEFGDIIPDFQLGRTTCALFLSLKYHRLHPEYIHQRIEKLGNMFSLRILMLLCDVTQHQDAIREITKTCLINNITVMVAWSNEEAGAYLSSFKAFEHKPPDMIKERLEKDFNSMYRTSLTTIPKVNKTDVETLRSHIGSIASVATASAEQMHNLPGLGQVKVRRIKDAFEKPFWNNSTNSTFKTRESADITRPQIKENQPMESESESAITNSQQDGRGRATSPTWDIELDPSASLPDSDVPV</sequence>
<dbReference type="Pfam" id="PF03834">
    <property type="entry name" value="Rad10"/>
    <property type="match status" value="1"/>
</dbReference>
<dbReference type="Pfam" id="PF14520">
    <property type="entry name" value="HHH_5"/>
    <property type="match status" value="1"/>
</dbReference>
<proteinExistence type="inferred from homology"/>
<evidence type="ECO:0000259" key="8">
    <source>
        <dbReference type="Pfam" id="PF03834"/>
    </source>
</evidence>
<reference evidence="9 10" key="1">
    <citation type="journal article" date="2016" name="Mol. Biol. Evol.">
        <title>Comparative Genomics of Early-Diverging Mushroom-Forming Fungi Provides Insights into the Origins of Lignocellulose Decay Capabilities.</title>
        <authorList>
            <person name="Nagy L.G."/>
            <person name="Riley R."/>
            <person name="Tritt A."/>
            <person name="Adam C."/>
            <person name="Daum C."/>
            <person name="Floudas D."/>
            <person name="Sun H."/>
            <person name="Yadav J.S."/>
            <person name="Pangilinan J."/>
            <person name="Larsson K.H."/>
            <person name="Matsuura K."/>
            <person name="Barry K."/>
            <person name="Labutti K."/>
            <person name="Kuo R."/>
            <person name="Ohm R.A."/>
            <person name="Bhattacharya S.S."/>
            <person name="Shirouzu T."/>
            <person name="Yoshinaga Y."/>
            <person name="Martin F.M."/>
            <person name="Grigoriev I.V."/>
            <person name="Hibbett D.S."/>
        </authorList>
    </citation>
    <scope>NUCLEOTIDE SEQUENCE [LARGE SCALE GENOMIC DNA]</scope>
    <source>
        <strain evidence="9 10">HHB9708</strain>
    </source>
</reference>
<accession>A0A165A5W2</accession>
<evidence type="ECO:0000256" key="3">
    <source>
        <dbReference type="ARBA" id="ARBA00022763"/>
    </source>
</evidence>
<dbReference type="GO" id="GO:0006312">
    <property type="term" value="P:mitotic recombination"/>
    <property type="evidence" value="ECO:0007669"/>
    <property type="project" value="TreeGrafter"/>
</dbReference>
<comment type="similarity">
    <text evidence="2">Belongs to the ERCC1/RAD10/SWI10 family.</text>
</comment>
<dbReference type="InterPro" id="IPR004579">
    <property type="entry name" value="ERCC1/RAD10/SWI10"/>
</dbReference>
<dbReference type="OrthoDB" id="10262814at2759"/>
<dbReference type="STRING" id="1314777.A0A165A5W2"/>
<keyword evidence="3" id="KW-0227">DNA damage</keyword>
<feature type="region of interest" description="Disordered" evidence="7">
    <location>
        <begin position="213"/>
        <end position="279"/>
    </location>
</feature>
<dbReference type="FunFam" id="3.40.50.10130:FF:000001">
    <property type="entry name" value="DNA excision repair protein ERCC-1"/>
    <property type="match status" value="1"/>
</dbReference>